<dbReference type="EMBL" id="DTCA01000037">
    <property type="protein sequence ID" value="HGM06965.1"/>
    <property type="molecule type" value="Genomic_DNA"/>
</dbReference>
<reference evidence="4" key="1">
    <citation type="journal article" date="2020" name="mSystems">
        <title>Genome- and Community-Level Interaction Insights into Carbon Utilization and Element Cycling Functions of Hydrothermarchaeota in Hydrothermal Sediment.</title>
        <authorList>
            <person name="Zhou Z."/>
            <person name="Liu Y."/>
            <person name="Xu W."/>
            <person name="Pan J."/>
            <person name="Luo Z.H."/>
            <person name="Li M."/>
        </authorList>
    </citation>
    <scope>NUCLEOTIDE SEQUENCE [LARGE SCALE GENOMIC DNA]</scope>
    <source>
        <strain evidence="4">SpSt-658</strain>
    </source>
</reference>
<dbReference type="GO" id="GO:0003824">
    <property type="term" value="F:catalytic activity"/>
    <property type="evidence" value="ECO:0007669"/>
    <property type="project" value="InterPro"/>
</dbReference>
<dbReference type="AlphaFoldDB" id="A0A7C4GYQ9"/>
<organism evidence="4">
    <name type="scientific">Ignisphaera aggregans</name>
    <dbReference type="NCBI Taxonomy" id="334771"/>
    <lineage>
        <taxon>Archaea</taxon>
        <taxon>Thermoproteota</taxon>
        <taxon>Thermoprotei</taxon>
        <taxon>Desulfurococcales</taxon>
        <taxon>Desulfurococcaceae</taxon>
        <taxon>Ignisphaera</taxon>
    </lineage>
</organism>
<dbReference type="InterPro" id="IPR040086">
    <property type="entry name" value="MJ0683-like"/>
</dbReference>
<keyword evidence="3" id="KW-0411">Iron-sulfur</keyword>
<gene>
    <name evidence="4" type="ORF">ENU31_00950</name>
</gene>
<keyword evidence="1" id="KW-0479">Metal-binding</keyword>
<evidence type="ECO:0000256" key="3">
    <source>
        <dbReference type="ARBA" id="ARBA00023014"/>
    </source>
</evidence>
<dbReference type="GO" id="GO:0046872">
    <property type="term" value="F:metal ion binding"/>
    <property type="evidence" value="ECO:0007669"/>
    <property type="project" value="UniProtKB-KW"/>
</dbReference>
<protein>
    <submittedName>
        <fullName evidence="4">Radical SAM protein</fullName>
    </submittedName>
</protein>
<accession>A0A7C4GYQ9</accession>
<dbReference type="InterPro" id="IPR058240">
    <property type="entry name" value="rSAM_sf"/>
</dbReference>
<dbReference type="SUPFAM" id="SSF102114">
    <property type="entry name" value="Radical SAM enzymes"/>
    <property type="match status" value="1"/>
</dbReference>
<proteinExistence type="predicted"/>
<evidence type="ECO:0000256" key="1">
    <source>
        <dbReference type="ARBA" id="ARBA00022723"/>
    </source>
</evidence>
<dbReference type="PANTHER" id="PTHR43432">
    <property type="entry name" value="SLR0285 PROTEIN"/>
    <property type="match status" value="1"/>
</dbReference>
<name>A0A7C4GYQ9_9CREN</name>
<dbReference type="SFLD" id="SFLDS00029">
    <property type="entry name" value="Radical_SAM"/>
    <property type="match status" value="1"/>
</dbReference>
<keyword evidence="2" id="KW-0408">Iron</keyword>
<dbReference type="Gene3D" id="3.80.30.30">
    <property type="match status" value="1"/>
</dbReference>
<evidence type="ECO:0000256" key="2">
    <source>
        <dbReference type="ARBA" id="ARBA00023004"/>
    </source>
</evidence>
<comment type="caution">
    <text evidence="4">The sequence shown here is derived from an EMBL/GenBank/DDBJ whole genome shotgun (WGS) entry which is preliminary data.</text>
</comment>
<dbReference type="PANTHER" id="PTHR43432:SF4">
    <property type="entry name" value="RADICAL SAM CORE DOMAIN-CONTAINING PROTEIN"/>
    <property type="match status" value="1"/>
</dbReference>
<evidence type="ECO:0000313" key="4">
    <source>
        <dbReference type="EMBL" id="HGM06965.1"/>
    </source>
</evidence>
<sequence>MGKILRLIEEKKRISTKLSELLDRESIERAERDHHSKRMPRPCGITIHTGIGCSYVCSYCYIYDMGFPVKAKPYPLKPLEMVYSLSINPYVIPQKTFAAYGSVTEPFLPETKNLALAYIENVYKWLLLPSQVSTKCVIDEALARRLKYAEPCISVLVTLITIGKSKMLESLVPEPMNRLNGIAVASQAGLSVYLFIRPIIPGVTDKEIDKIIELGVEHGIRGVVCGSLRVTQRILHRLKNKGIDISEITLRLPKIPKTMSQQISIKVDDIVNIIKKKAQDYGTKFFRTACMANVDSHNDYCFMCSLGPCGNSRKKYDVNHNDIAEYLDFIGLRYRCIDIRNDHIIIEGLKGSTKILTIAKLTISYTSRMMVKMVPMN</sequence>
<dbReference type="InterPro" id="IPR007197">
    <property type="entry name" value="rSAM"/>
</dbReference>
<dbReference type="GO" id="GO:0051536">
    <property type="term" value="F:iron-sulfur cluster binding"/>
    <property type="evidence" value="ECO:0007669"/>
    <property type="project" value="UniProtKB-KW"/>
</dbReference>